<dbReference type="InterPro" id="IPR008964">
    <property type="entry name" value="Invasin/intimin_cell_adhesion"/>
</dbReference>
<dbReference type="RefSeq" id="WP_029426933.1">
    <property type="nucleotide sequence ID" value="NZ_CP012801.1"/>
</dbReference>
<dbReference type="KEGG" id="bcel:BcellWH2_00277"/>
<dbReference type="PATRIC" id="fig|246787.4.peg.289"/>
<feature type="chain" id="PRO_5006047424" evidence="1">
    <location>
        <begin position="27"/>
        <end position="448"/>
    </location>
</feature>
<dbReference type="AlphaFoldDB" id="A0A0P0GCF5"/>
<dbReference type="InterPro" id="IPR003343">
    <property type="entry name" value="Big_2"/>
</dbReference>
<dbReference type="Proteomes" id="UP000061809">
    <property type="component" value="Chromosome"/>
</dbReference>
<dbReference type="InterPro" id="IPR007110">
    <property type="entry name" value="Ig-like_dom"/>
</dbReference>
<evidence type="ECO:0000259" key="2">
    <source>
        <dbReference type="PROSITE" id="PS50835"/>
    </source>
</evidence>
<evidence type="ECO:0000313" key="3">
    <source>
        <dbReference type="EMBL" id="ALJ57553.1"/>
    </source>
</evidence>
<keyword evidence="1" id="KW-0732">Signal</keyword>
<gene>
    <name evidence="3" type="ORF">BcellWH2_00277</name>
</gene>
<dbReference type="Pfam" id="PF02368">
    <property type="entry name" value="Big_2"/>
    <property type="match status" value="2"/>
</dbReference>
<dbReference type="PROSITE" id="PS50835">
    <property type="entry name" value="IG_LIKE"/>
    <property type="match status" value="1"/>
</dbReference>
<dbReference type="SUPFAM" id="SSF49373">
    <property type="entry name" value="Invasin/intimin cell-adhesion fragments"/>
    <property type="match status" value="2"/>
</dbReference>
<feature type="signal peptide" evidence="1">
    <location>
        <begin position="1"/>
        <end position="26"/>
    </location>
</feature>
<evidence type="ECO:0000256" key="1">
    <source>
        <dbReference type="SAM" id="SignalP"/>
    </source>
</evidence>
<organism evidence="3 4">
    <name type="scientific">Bacteroides cellulosilyticus</name>
    <dbReference type="NCBI Taxonomy" id="246787"/>
    <lineage>
        <taxon>Bacteria</taxon>
        <taxon>Pseudomonadati</taxon>
        <taxon>Bacteroidota</taxon>
        <taxon>Bacteroidia</taxon>
        <taxon>Bacteroidales</taxon>
        <taxon>Bacteroidaceae</taxon>
        <taxon>Bacteroides</taxon>
    </lineage>
</organism>
<dbReference type="SMART" id="SM00635">
    <property type="entry name" value="BID_2"/>
    <property type="match status" value="2"/>
</dbReference>
<name>A0A0P0GCF5_9BACE</name>
<dbReference type="Gene3D" id="2.60.40.1080">
    <property type="match status" value="2"/>
</dbReference>
<sequence>MERKDYIKLLLIMIAIVVLSTTSAGAANKTVTMQVGETMTLRLPSSITSLAMRGAQWTSTCPNEVQIVSQTTYSATIKVLKAVPSTTTCLIHCQYYYLVNNAGFTYQLSGIYDFKVETESNEPTSVSLPSSVTLNVGESRYLTASLTPNDAQTEMTWSSSNYATINVFQNGRILAQKEGTSIITVKTSNGKTATCTVNAIRPTVDITSVAITPVSYTIKVGEEYKLNAVVSPSNATDKEVIWSSSQSSIISVDKTGNIAGLKAGTATISATVSNGISATCTVICQPVIPDIEISDKDGLAEIPAIANIRYDRTMYAGWNSVCVPFALNQTMLDDFSEGCKIALVETFEVVGDKRHITIKEVTSVGAGIPCLIYAPSDVLCKFKLDNAELNVSPDNSSIMKAAFQKTCIGAGVYKLTEDGTAFGLTKTDEATVAPFRCYIQIQPQKPTK</sequence>
<proteinExistence type="predicted"/>
<protein>
    <submittedName>
        <fullName evidence="3">Bacterial Ig-like domain (Group 2)</fullName>
    </submittedName>
</protein>
<feature type="domain" description="Ig-like" evidence="2">
    <location>
        <begin position="123"/>
        <end position="207"/>
    </location>
</feature>
<accession>A0A0P0GCF5</accession>
<reference evidence="3 4" key="1">
    <citation type="journal article" date="2015" name="Science">
        <title>Genetic determinants of in vivo fitness and diet responsiveness in multiple human gut Bacteroides.</title>
        <authorList>
            <person name="Wu M."/>
            <person name="McNulty N.P."/>
            <person name="Rodionov D.A."/>
            <person name="Khoroshkin M.S."/>
            <person name="Griffin N.W."/>
            <person name="Cheng J."/>
            <person name="Latreille P."/>
            <person name="Kerstetter R.A."/>
            <person name="Terrapon N."/>
            <person name="Henrissat B."/>
            <person name="Osterman A.L."/>
            <person name="Gordon J.I."/>
        </authorList>
    </citation>
    <scope>NUCLEOTIDE SEQUENCE [LARGE SCALE GENOMIC DNA]</scope>
    <source>
        <strain evidence="3 4">WH2</strain>
    </source>
</reference>
<dbReference type="EMBL" id="CP012801">
    <property type="protein sequence ID" value="ALJ57553.1"/>
    <property type="molecule type" value="Genomic_DNA"/>
</dbReference>
<evidence type="ECO:0000313" key="4">
    <source>
        <dbReference type="Proteomes" id="UP000061809"/>
    </source>
</evidence>